<feature type="transmembrane region" description="Helical" evidence="8">
    <location>
        <begin position="127"/>
        <end position="146"/>
    </location>
</feature>
<dbReference type="InterPro" id="IPR051789">
    <property type="entry name" value="Bact_Polyamine_Transport"/>
</dbReference>
<evidence type="ECO:0000256" key="6">
    <source>
        <dbReference type="ARBA" id="ARBA00022989"/>
    </source>
</evidence>
<organism evidence="10 11">
    <name type="scientific">Candidatus Thermofonsia Clade 3 bacterium</name>
    <dbReference type="NCBI Taxonomy" id="2364212"/>
    <lineage>
        <taxon>Bacteria</taxon>
        <taxon>Bacillati</taxon>
        <taxon>Chloroflexota</taxon>
        <taxon>Candidatus Thermofontia</taxon>
        <taxon>Candidatus Thermofonsia Clade 3</taxon>
    </lineage>
</organism>
<comment type="caution">
    <text evidence="10">The sequence shown here is derived from an EMBL/GenBank/DDBJ whole genome shotgun (WGS) entry which is preliminary data.</text>
</comment>
<dbReference type="PROSITE" id="PS50928">
    <property type="entry name" value="ABC_TM1"/>
    <property type="match status" value="1"/>
</dbReference>
<dbReference type="CDD" id="cd06261">
    <property type="entry name" value="TM_PBP2"/>
    <property type="match status" value="1"/>
</dbReference>
<evidence type="ECO:0000256" key="7">
    <source>
        <dbReference type="ARBA" id="ARBA00023136"/>
    </source>
</evidence>
<feature type="transmembrane region" description="Helical" evidence="8">
    <location>
        <begin position="231"/>
        <end position="250"/>
    </location>
</feature>
<keyword evidence="7 8" id="KW-0472">Membrane</keyword>
<dbReference type="SUPFAM" id="SSF161098">
    <property type="entry name" value="MetI-like"/>
    <property type="match status" value="1"/>
</dbReference>
<dbReference type="InterPro" id="IPR000515">
    <property type="entry name" value="MetI-like"/>
</dbReference>
<evidence type="ECO:0000313" key="10">
    <source>
        <dbReference type="EMBL" id="PJF48923.1"/>
    </source>
</evidence>
<keyword evidence="3 8" id="KW-0813">Transport</keyword>
<feature type="transmembrane region" description="Helical" evidence="8">
    <location>
        <begin position="7"/>
        <end position="29"/>
    </location>
</feature>
<dbReference type="PANTHER" id="PTHR43848:SF2">
    <property type="entry name" value="PUTRESCINE TRANSPORT SYSTEM PERMEASE PROTEIN POTI"/>
    <property type="match status" value="1"/>
</dbReference>
<proteinExistence type="inferred from homology"/>
<reference evidence="10 11" key="1">
    <citation type="submission" date="2017-11" db="EMBL/GenBank/DDBJ databases">
        <title>Evolution of Phototrophy in the Chloroflexi Phylum Driven by Horizontal Gene Transfer.</title>
        <authorList>
            <person name="Ward L.M."/>
            <person name="Hemp J."/>
            <person name="Shih P.M."/>
            <person name="Mcglynn S.E."/>
            <person name="Fischer W."/>
        </authorList>
    </citation>
    <scope>NUCLEOTIDE SEQUENCE [LARGE SCALE GENOMIC DNA]</scope>
    <source>
        <strain evidence="10">JP3_7</strain>
    </source>
</reference>
<evidence type="ECO:0000256" key="5">
    <source>
        <dbReference type="ARBA" id="ARBA00022692"/>
    </source>
</evidence>
<dbReference type="PANTHER" id="PTHR43848">
    <property type="entry name" value="PUTRESCINE TRANSPORT SYSTEM PERMEASE PROTEIN POTI"/>
    <property type="match status" value="1"/>
</dbReference>
<name>A0A2M8QGI8_9CHLR</name>
<feature type="transmembrane region" description="Helical" evidence="8">
    <location>
        <begin position="97"/>
        <end position="121"/>
    </location>
</feature>
<keyword evidence="6 8" id="KW-1133">Transmembrane helix</keyword>
<feature type="transmembrane region" description="Helical" evidence="8">
    <location>
        <begin position="175"/>
        <end position="194"/>
    </location>
</feature>
<dbReference type="AlphaFoldDB" id="A0A2M8QGI8"/>
<dbReference type="Pfam" id="PF00528">
    <property type="entry name" value="BPD_transp_1"/>
    <property type="match status" value="1"/>
</dbReference>
<feature type="transmembrane region" description="Helical" evidence="8">
    <location>
        <begin position="200"/>
        <end position="219"/>
    </location>
</feature>
<dbReference type="GO" id="GO:0005886">
    <property type="term" value="C:plasma membrane"/>
    <property type="evidence" value="ECO:0007669"/>
    <property type="project" value="UniProtKB-SubCell"/>
</dbReference>
<dbReference type="Gene3D" id="1.10.3720.10">
    <property type="entry name" value="MetI-like"/>
    <property type="match status" value="1"/>
</dbReference>
<evidence type="ECO:0000259" key="9">
    <source>
        <dbReference type="PROSITE" id="PS50928"/>
    </source>
</evidence>
<evidence type="ECO:0000256" key="8">
    <source>
        <dbReference type="RuleBase" id="RU363032"/>
    </source>
</evidence>
<dbReference type="EMBL" id="PGTN01000004">
    <property type="protein sequence ID" value="PJF48923.1"/>
    <property type="molecule type" value="Genomic_DNA"/>
</dbReference>
<comment type="subcellular location">
    <subcellularLocation>
        <location evidence="1 8">Cell membrane</location>
        <topology evidence="1 8">Multi-pass membrane protein</topology>
    </subcellularLocation>
</comment>
<evidence type="ECO:0000256" key="2">
    <source>
        <dbReference type="ARBA" id="ARBA00007069"/>
    </source>
</evidence>
<feature type="domain" description="ABC transmembrane type-1" evidence="9">
    <location>
        <begin position="59"/>
        <end position="250"/>
    </location>
</feature>
<accession>A0A2M8QGI8</accession>
<dbReference type="InterPro" id="IPR035906">
    <property type="entry name" value="MetI-like_sf"/>
</dbReference>
<evidence type="ECO:0000313" key="11">
    <source>
        <dbReference type="Proteomes" id="UP000230790"/>
    </source>
</evidence>
<keyword evidence="5 8" id="KW-0812">Transmembrane</keyword>
<protein>
    <submittedName>
        <fullName evidence="10">Spermidine/putrescine ABC transporter permease PotC</fullName>
    </submittedName>
</protein>
<dbReference type="GO" id="GO:0055085">
    <property type="term" value="P:transmembrane transport"/>
    <property type="evidence" value="ECO:0007669"/>
    <property type="project" value="InterPro"/>
</dbReference>
<sequence>MGRFALVTIALFTFAFLYVPIVVLIVFSFNSARTGATWQSFTLQWYDRVFSNTRILEAAANSLIVATLSTLGAVVIGTLMAMAMERYRFRGQSAWDGLLYLPVIVPEIVMGISLLIFFAAVNISRGLLTLIISHIAFCMPFVYLTMRARLADFDRSVEEAAQDLGANEWVTFRRVTLPLLMPGIISSALLAFTLSLDDFVISFFVTGVGSQTLPVYIWGQIRRGITPEINAISALMLVLSIVLVIATQLIQHRQRT</sequence>
<dbReference type="Proteomes" id="UP000230790">
    <property type="component" value="Unassembled WGS sequence"/>
</dbReference>
<evidence type="ECO:0000256" key="3">
    <source>
        <dbReference type="ARBA" id="ARBA00022448"/>
    </source>
</evidence>
<evidence type="ECO:0000256" key="1">
    <source>
        <dbReference type="ARBA" id="ARBA00004651"/>
    </source>
</evidence>
<feature type="transmembrane region" description="Helical" evidence="8">
    <location>
        <begin position="63"/>
        <end position="85"/>
    </location>
</feature>
<gene>
    <name evidence="10" type="ORF">CUN48_01225</name>
</gene>
<keyword evidence="4" id="KW-1003">Cell membrane</keyword>
<evidence type="ECO:0000256" key="4">
    <source>
        <dbReference type="ARBA" id="ARBA00022475"/>
    </source>
</evidence>
<comment type="similarity">
    <text evidence="2">Belongs to the binding-protein-dependent transport system permease family. CysTW subfamily.</text>
</comment>